<evidence type="ECO:0000313" key="3">
    <source>
        <dbReference type="EMBL" id="GEE02019.1"/>
    </source>
</evidence>
<comment type="caution">
    <text evidence="3">The sequence shown here is derived from an EMBL/GenBank/DDBJ whole genome shotgun (WGS) entry which is preliminary data.</text>
</comment>
<keyword evidence="4" id="KW-1185">Reference proteome</keyword>
<proteinExistence type="predicted"/>
<feature type="signal peptide" evidence="2">
    <location>
        <begin position="1"/>
        <end position="32"/>
    </location>
</feature>
<dbReference type="RefSeq" id="WP_161895790.1">
    <property type="nucleotide sequence ID" value="NZ_BJOV01000005.1"/>
</dbReference>
<evidence type="ECO:0000256" key="2">
    <source>
        <dbReference type="SAM" id="SignalP"/>
    </source>
</evidence>
<feature type="compositionally biased region" description="Gly residues" evidence="1">
    <location>
        <begin position="198"/>
        <end position="226"/>
    </location>
</feature>
<keyword evidence="2" id="KW-0732">Signal</keyword>
<protein>
    <submittedName>
        <fullName evidence="3">Uncharacterized protein</fullName>
    </submittedName>
</protein>
<dbReference type="OrthoDB" id="4527838at2"/>
<name>A0A7I9V9M0_9ACTN</name>
<evidence type="ECO:0000256" key="1">
    <source>
        <dbReference type="SAM" id="MobiDB-lite"/>
    </source>
</evidence>
<feature type="region of interest" description="Disordered" evidence="1">
    <location>
        <begin position="181"/>
        <end position="226"/>
    </location>
</feature>
<reference evidence="4" key="1">
    <citation type="submission" date="2019-06" db="EMBL/GenBank/DDBJ databases">
        <title>Gordonia isolated from sludge of a wastewater treatment plant.</title>
        <authorList>
            <person name="Tamura T."/>
            <person name="Aoyama K."/>
            <person name="Kang Y."/>
            <person name="Saito S."/>
            <person name="Akiyama N."/>
            <person name="Yazawa K."/>
            <person name="Gonoi T."/>
            <person name="Mikami Y."/>
        </authorList>
    </citation>
    <scope>NUCLEOTIDE SEQUENCE [LARGE SCALE GENOMIC DNA]</scope>
    <source>
        <strain evidence="4">NBRC 107696</strain>
    </source>
</reference>
<dbReference type="AlphaFoldDB" id="A0A7I9V9M0"/>
<dbReference type="Proteomes" id="UP000444960">
    <property type="component" value="Unassembled WGS sequence"/>
</dbReference>
<feature type="chain" id="PRO_5029762938" evidence="2">
    <location>
        <begin position="33"/>
        <end position="226"/>
    </location>
</feature>
<gene>
    <name evidence="3" type="ORF">nbrc107696_24650</name>
</gene>
<evidence type="ECO:0000313" key="4">
    <source>
        <dbReference type="Proteomes" id="UP000444960"/>
    </source>
</evidence>
<organism evidence="3 4">
    <name type="scientific">Gordonia spumicola</name>
    <dbReference type="NCBI Taxonomy" id="589161"/>
    <lineage>
        <taxon>Bacteria</taxon>
        <taxon>Bacillati</taxon>
        <taxon>Actinomycetota</taxon>
        <taxon>Actinomycetes</taxon>
        <taxon>Mycobacteriales</taxon>
        <taxon>Gordoniaceae</taxon>
        <taxon>Gordonia</taxon>
    </lineage>
</organism>
<dbReference type="EMBL" id="BJOV01000005">
    <property type="protein sequence ID" value="GEE02019.1"/>
    <property type="molecule type" value="Genomic_DNA"/>
</dbReference>
<accession>A0A7I9V9M0</accession>
<sequence>MTHTTIHRFGVAAGACAIAAAGALVSAGDASAASQLTYWEHGNSKFEMTVSDTTPQVGDTITIGINFQRKASDEYIYEIKTLVPSCLRYIEGSAGWGGSPSPADKVENQTRQPVGQQSFLKIYAPSKVAWVVQWNWTSGWGSKKSVSSQYYVTQDCATGVPGQTSMHYGGSLGDGTYQDKGPTITVAKPPVVDPTTTPGGGNPGGGNPDDGGTGSLDTGSLGGLFG</sequence>